<dbReference type="InterPro" id="IPR000531">
    <property type="entry name" value="Beta-barrel_TonB"/>
</dbReference>
<evidence type="ECO:0000256" key="10">
    <source>
        <dbReference type="PROSITE-ProRule" id="PRU01360"/>
    </source>
</evidence>
<evidence type="ECO:0000259" key="14">
    <source>
        <dbReference type="Pfam" id="PF07715"/>
    </source>
</evidence>
<dbReference type="SUPFAM" id="SSF56935">
    <property type="entry name" value="Porins"/>
    <property type="match status" value="1"/>
</dbReference>
<organism evidence="15 16">
    <name type="scientific">Niabella soli DSM 19437</name>
    <dbReference type="NCBI Taxonomy" id="929713"/>
    <lineage>
        <taxon>Bacteria</taxon>
        <taxon>Pseudomonadati</taxon>
        <taxon>Bacteroidota</taxon>
        <taxon>Chitinophagia</taxon>
        <taxon>Chitinophagales</taxon>
        <taxon>Chitinophagaceae</taxon>
        <taxon>Niabella</taxon>
    </lineage>
</organism>
<dbReference type="InterPro" id="IPR039426">
    <property type="entry name" value="TonB-dep_rcpt-like"/>
</dbReference>
<evidence type="ECO:0000256" key="5">
    <source>
        <dbReference type="ARBA" id="ARBA00022729"/>
    </source>
</evidence>
<keyword evidence="7 11" id="KW-0798">TonB box</keyword>
<dbReference type="RefSeq" id="WP_008584647.1">
    <property type="nucleotide sequence ID" value="NZ_CP007035.1"/>
</dbReference>
<name>W0F7Z0_9BACT</name>
<dbReference type="Proteomes" id="UP000003586">
    <property type="component" value="Chromosome"/>
</dbReference>
<evidence type="ECO:0000256" key="2">
    <source>
        <dbReference type="ARBA" id="ARBA00022448"/>
    </source>
</evidence>
<keyword evidence="16" id="KW-1185">Reference proteome</keyword>
<dbReference type="GO" id="GO:0009279">
    <property type="term" value="C:cell outer membrane"/>
    <property type="evidence" value="ECO:0007669"/>
    <property type="project" value="UniProtKB-SubCell"/>
</dbReference>
<dbReference type="PROSITE" id="PS52016">
    <property type="entry name" value="TONB_DEPENDENT_REC_3"/>
    <property type="match status" value="1"/>
</dbReference>
<dbReference type="AlphaFoldDB" id="W0F7Z0"/>
<evidence type="ECO:0000256" key="9">
    <source>
        <dbReference type="ARBA" id="ARBA00023237"/>
    </source>
</evidence>
<dbReference type="STRING" id="929713.NIASO_08320"/>
<feature type="domain" description="TonB-dependent receptor plug" evidence="14">
    <location>
        <begin position="39"/>
        <end position="148"/>
    </location>
</feature>
<dbReference type="InterPro" id="IPR036942">
    <property type="entry name" value="Beta-barrel_TonB_sf"/>
</dbReference>
<evidence type="ECO:0000256" key="6">
    <source>
        <dbReference type="ARBA" id="ARBA00023065"/>
    </source>
</evidence>
<dbReference type="InterPro" id="IPR037066">
    <property type="entry name" value="Plug_dom_sf"/>
</dbReference>
<protein>
    <recommendedName>
        <fullName evidence="17">TonB-denpendent receptor</fullName>
    </recommendedName>
</protein>
<dbReference type="Pfam" id="PF00593">
    <property type="entry name" value="TonB_dep_Rec_b-barrel"/>
    <property type="match status" value="1"/>
</dbReference>
<evidence type="ECO:0008006" key="17">
    <source>
        <dbReference type="Google" id="ProtNLM"/>
    </source>
</evidence>
<feature type="domain" description="TonB-dependent receptor-like beta-barrel" evidence="13">
    <location>
        <begin position="268"/>
        <end position="597"/>
    </location>
</feature>
<keyword evidence="5 12" id="KW-0732">Signal</keyword>
<dbReference type="GO" id="GO:0015889">
    <property type="term" value="P:cobalamin transport"/>
    <property type="evidence" value="ECO:0007669"/>
    <property type="project" value="TreeGrafter"/>
</dbReference>
<dbReference type="PANTHER" id="PTHR30069">
    <property type="entry name" value="TONB-DEPENDENT OUTER MEMBRANE RECEPTOR"/>
    <property type="match status" value="1"/>
</dbReference>
<keyword evidence="6" id="KW-0406">Ion transport</keyword>
<accession>W0F7Z0</accession>
<dbReference type="Pfam" id="PF07715">
    <property type="entry name" value="Plug"/>
    <property type="match status" value="1"/>
</dbReference>
<keyword evidence="8 10" id="KW-0472">Membrane</keyword>
<evidence type="ECO:0000256" key="4">
    <source>
        <dbReference type="ARBA" id="ARBA00022692"/>
    </source>
</evidence>
<evidence type="ECO:0000259" key="13">
    <source>
        <dbReference type="Pfam" id="PF00593"/>
    </source>
</evidence>
<comment type="similarity">
    <text evidence="10 11">Belongs to the TonB-dependent receptor family.</text>
</comment>
<dbReference type="EMBL" id="CP007035">
    <property type="protein sequence ID" value="AHF17476.1"/>
    <property type="molecule type" value="Genomic_DNA"/>
</dbReference>
<evidence type="ECO:0000256" key="7">
    <source>
        <dbReference type="ARBA" id="ARBA00023077"/>
    </source>
</evidence>
<feature type="chain" id="PRO_5004788413" description="TonB-denpendent receptor" evidence="12">
    <location>
        <begin position="19"/>
        <end position="623"/>
    </location>
</feature>
<proteinExistence type="inferred from homology"/>
<keyword evidence="2 10" id="KW-0813">Transport</keyword>
<keyword evidence="9 10" id="KW-0998">Cell outer membrane</keyword>
<dbReference type="eggNOG" id="COG4206">
    <property type="taxonomic scope" value="Bacteria"/>
</dbReference>
<gene>
    <name evidence="15" type="ORF">NIASO_08320</name>
</gene>
<dbReference type="GO" id="GO:0006811">
    <property type="term" value="P:monoatomic ion transport"/>
    <property type="evidence" value="ECO:0007669"/>
    <property type="project" value="UniProtKB-KW"/>
</dbReference>
<dbReference type="InterPro" id="IPR012910">
    <property type="entry name" value="Plug_dom"/>
</dbReference>
<dbReference type="PANTHER" id="PTHR30069:SF53">
    <property type="entry name" value="COLICIN I RECEPTOR-RELATED"/>
    <property type="match status" value="1"/>
</dbReference>
<dbReference type="KEGG" id="nso:NIASO_08320"/>
<dbReference type="HOGENOM" id="CLU_008287_18_5_10"/>
<dbReference type="Gene3D" id="2.170.130.10">
    <property type="entry name" value="TonB-dependent receptor, plug domain"/>
    <property type="match status" value="1"/>
</dbReference>
<keyword evidence="4 10" id="KW-0812">Transmembrane</keyword>
<evidence type="ECO:0000313" key="16">
    <source>
        <dbReference type="Proteomes" id="UP000003586"/>
    </source>
</evidence>
<evidence type="ECO:0000256" key="12">
    <source>
        <dbReference type="SAM" id="SignalP"/>
    </source>
</evidence>
<evidence type="ECO:0000256" key="11">
    <source>
        <dbReference type="RuleBase" id="RU003357"/>
    </source>
</evidence>
<comment type="subcellular location">
    <subcellularLocation>
        <location evidence="1 10">Cell outer membrane</location>
        <topology evidence="1 10">Multi-pass membrane protein</topology>
    </subcellularLocation>
</comment>
<evidence type="ECO:0000313" key="15">
    <source>
        <dbReference type="EMBL" id="AHF17476.1"/>
    </source>
</evidence>
<evidence type="ECO:0000256" key="1">
    <source>
        <dbReference type="ARBA" id="ARBA00004571"/>
    </source>
</evidence>
<evidence type="ECO:0000256" key="8">
    <source>
        <dbReference type="ARBA" id="ARBA00023136"/>
    </source>
</evidence>
<reference evidence="15 16" key="1">
    <citation type="submission" date="2013-12" db="EMBL/GenBank/DDBJ databases">
        <authorList>
            <consortium name="DOE Joint Genome Institute"/>
            <person name="Eisen J."/>
            <person name="Huntemann M."/>
            <person name="Han J."/>
            <person name="Chen A."/>
            <person name="Kyrpides N."/>
            <person name="Mavromatis K."/>
            <person name="Markowitz V."/>
            <person name="Palaniappan K."/>
            <person name="Ivanova N."/>
            <person name="Schaumberg A."/>
            <person name="Pati A."/>
            <person name="Liolios K."/>
            <person name="Nordberg H.P."/>
            <person name="Cantor M.N."/>
            <person name="Hua S.X."/>
            <person name="Woyke T."/>
        </authorList>
    </citation>
    <scope>NUCLEOTIDE SEQUENCE [LARGE SCALE GENOMIC DNA]</scope>
    <source>
        <strain evidence="16">DSM 19437</strain>
    </source>
</reference>
<evidence type="ECO:0000256" key="3">
    <source>
        <dbReference type="ARBA" id="ARBA00022452"/>
    </source>
</evidence>
<sequence>MKKILIVAAVLYSSLLHAQDDSTLLNNVTVTATRFPKKISETGKVVTIISKEDLEKQGSKDLAQILNEQAAIVVNGAGSNMGKDKSIYIRGAANGYTVILLNGIPVNDPTGVSGAFDLRMLPVENIERIEILKGAQSTLYGSDAIAGVINIITKKGNGKPANLYGGLSYGSRHTLKTNAGLYGSFGASSYNVSFVHNETRGIAEAKDTLGTKNFPNNGMLLNAISMDVDGAVTDQLHIKPFFRYSYFSGSFAGGAFVPATNNFTSGLLSAGTQGVYNLTHGSITGLFSYDEVNRNYAGSFASGYKGTKKTAELFAHLDLQQYVQTLFGVRYDEFEMKNPNPNTADTSIRVISPYVMVFLRNLGGFNFEAGGRLNHHSKYGNTVTYTLNPSYLINNQFKIFANWGTAFRAPYLSELYGAYGANPGLKPEQSQTLEGGLQYTSADKKADARIVGFLRNTKNIITYDQNYVYTNYNRQKDHGIEVEATLKPVDPLTLKLFYAFVEGKVTTDNGQGKDTTFNNLFKRAKNSFGANIGYQVTPRFSVNTNLNFYGKRKDLYYNSATFASENVDLKSYVLWDLYAEYKLAKDHIKVFAQTTNLLNARYYETYGYAVWGRAFNAGFRFQL</sequence>
<feature type="signal peptide" evidence="12">
    <location>
        <begin position="1"/>
        <end position="18"/>
    </location>
</feature>
<keyword evidence="3 10" id="KW-1134">Transmembrane beta strand</keyword>
<dbReference type="Gene3D" id="2.40.170.20">
    <property type="entry name" value="TonB-dependent receptor, beta-barrel domain"/>
    <property type="match status" value="1"/>
</dbReference>
<dbReference type="CDD" id="cd01347">
    <property type="entry name" value="ligand_gated_channel"/>
    <property type="match status" value="1"/>
</dbReference>